<evidence type="ECO:0000259" key="1">
    <source>
        <dbReference type="Pfam" id="PF01551"/>
    </source>
</evidence>
<keyword evidence="3" id="KW-1185">Reference proteome</keyword>
<feature type="domain" description="M23ase beta-sheet core" evidence="1">
    <location>
        <begin position="49"/>
        <end position="117"/>
    </location>
</feature>
<accession>A0A6M0CJU1</accession>
<dbReference type="SUPFAM" id="SSF51261">
    <property type="entry name" value="Duplicated hybrid motif"/>
    <property type="match status" value="1"/>
</dbReference>
<dbReference type="Pfam" id="PF01551">
    <property type="entry name" value="Peptidase_M23"/>
    <property type="match status" value="2"/>
</dbReference>
<dbReference type="Proteomes" id="UP000474296">
    <property type="component" value="Unassembled WGS sequence"/>
</dbReference>
<dbReference type="PANTHER" id="PTHR21666:SF270">
    <property type="entry name" value="MUREIN HYDROLASE ACTIVATOR ENVC"/>
    <property type="match status" value="1"/>
</dbReference>
<dbReference type="InterPro" id="IPR050570">
    <property type="entry name" value="Cell_wall_metabolism_enzyme"/>
</dbReference>
<proteinExistence type="predicted"/>
<dbReference type="CDD" id="cd12797">
    <property type="entry name" value="M23_peptidase"/>
    <property type="match status" value="1"/>
</dbReference>
<gene>
    <name evidence="2" type="ORF">GWK10_00700</name>
</gene>
<sequence>MRFTLYLLILLFSAAAFGQKKYPKDVFRAPLDIPTVLAGTFGELRSDHFHSGVDIKTQQREGLAVKSIGPGYISRIKISHWGFGKALYVTHPNGYTSVYAHLQKFSPEIEAYIKKKQYAKKSYTIQTYPEKGALNLKKGDIIAYSGNTGGSSGPHLHFEIRKTGNSNPINPLFFGIDVEDDKRPVVKSVFAYSLNETSQVNQSNKPIQLNLRESSEGTFVAERIFAHGKIGFGVNTVDRQNLAYNNNGIYKVETLVNGIPYFNYDFETFSFGETRFINTLIDYTRYKLHKERIQRLFKTPANELSIYNKAIDNGIINVKDSSTYNIKIKIKDIKDNTTTIYIPVTGRKQPILIADTIRKTPYRIKANERNIFKDSSVTINFSKNTFYKDFYLDFKSENDTTTLHTPIEAVHKNFSVLFDVKDIPKEEREQLFIASLSKSGIPIYHGTVKEENTFRTRTKTLGKYFLAKDTVPPTILADNFKDEQWLTNFKYLKVKIGDDVSGIKSYKGTIDGQWVLFEYEPKKSMLSFNFNDITLATTKKAKHKLKIVVTDNVGNNTTFESTFYRKK</sequence>
<reference evidence="2 3" key="1">
    <citation type="submission" date="2020-01" db="EMBL/GenBank/DDBJ databases">
        <title>Spongiivirga citrea KCTC 32990T.</title>
        <authorList>
            <person name="Wang G."/>
        </authorList>
    </citation>
    <scope>NUCLEOTIDE SEQUENCE [LARGE SCALE GENOMIC DNA]</scope>
    <source>
        <strain evidence="2 3">KCTC 32990</strain>
    </source>
</reference>
<dbReference type="GO" id="GO:0004222">
    <property type="term" value="F:metalloendopeptidase activity"/>
    <property type="evidence" value="ECO:0007669"/>
    <property type="project" value="TreeGrafter"/>
</dbReference>
<evidence type="ECO:0000313" key="2">
    <source>
        <dbReference type="EMBL" id="NER15707.1"/>
    </source>
</evidence>
<comment type="caution">
    <text evidence="2">The sequence shown here is derived from an EMBL/GenBank/DDBJ whole genome shotgun (WGS) entry which is preliminary data.</text>
</comment>
<dbReference type="RefSeq" id="WP_164028981.1">
    <property type="nucleotide sequence ID" value="NZ_JAABOQ010000001.1"/>
</dbReference>
<dbReference type="PANTHER" id="PTHR21666">
    <property type="entry name" value="PEPTIDASE-RELATED"/>
    <property type="match status" value="1"/>
</dbReference>
<evidence type="ECO:0000313" key="3">
    <source>
        <dbReference type="Proteomes" id="UP000474296"/>
    </source>
</evidence>
<dbReference type="Gene3D" id="2.70.70.10">
    <property type="entry name" value="Glucose Permease (Domain IIA)"/>
    <property type="match status" value="1"/>
</dbReference>
<name>A0A6M0CJU1_9FLAO</name>
<feature type="domain" description="M23ase beta-sheet core" evidence="1">
    <location>
        <begin position="136"/>
        <end position="171"/>
    </location>
</feature>
<dbReference type="InterPro" id="IPR016047">
    <property type="entry name" value="M23ase_b-sheet_dom"/>
</dbReference>
<protein>
    <submittedName>
        <fullName evidence="2">Peptidoglycan DD-metalloendopeptidase family protein</fullName>
    </submittedName>
</protein>
<dbReference type="InterPro" id="IPR011055">
    <property type="entry name" value="Dup_hybrid_motif"/>
</dbReference>
<dbReference type="EMBL" id="JAABOQ010000001">
    <property type="protein sequence ID" value="NER15707.1"/>
    <property type="molecule type" value="Genomic_DNA"/>
</dbReference>
<dbReference type="AlphaFoldDB" id="A0A6M0CJU1"/>
<organism evidence="2 3">
    <name type="scientific">Spongiivirga citrea</name>
    <dbReference type="NCBI Taxonomy" id="1481457"/>
    <lineage>
        <taxon>Bacteria</taxon>
        <taxon>Pseudomonadati</taxon>
        <taxon>Bacteroidota</taxon>
        <taxon>Flavobacteriia</taxon>
        <taxon>Flavobacteriales</taxon>
        <taxon>Flavobacteriaceae</taxon>
        <taxon>Spongiivirga</taxon>
    </lineage>
</organism>